<reference evidence="2" key="1">
    <citation type="journal article" date="2020" name="Nat. Commun.">
        <title>Genome sequence of the cluster root forming white lupin.</title>
        <authorList>
            <person name="Hufnagel B."/>
            <person name="Marques A."/>
            <person name="Soriano A."/>
            <person name="Marques L."/>
            <person name="Divol F."/>
            <person name="Doumas P."/>
            <person name="Sallet E."/>
            <person name="Mancinotti D."/>
            <person name="Carrere S."/>
            <person name="Marande W."/>
            <person name="Arribat S."/>
            <person name="Keller J."/>
            <person name="Huneau C."/>
            <person name="Blein T."/>
            <person name="Aime D."/>
            <person name="Laguerre M."/>
            <person name="Taylor J."/>
            <person name="Schubert V."/>
            <person name="Nelson M."/>
            <person name="Geu-Flores F."/>
            <person name="Crespi M."/>
            <person name="Gallardo-Guerrero K."/>
            <person name="Delaux P.-M."/>
            <person name="Salse J."/>
            <person name="Berges H."/>
            <person name="Guyot R."/>
            <person name="Gouzy J."/>
            <person name="Peret B."/>
        </authorList>
    </citation>
    <scope>NUCLEOTIDE SEQUENCE [LARGE SCALE GENOMIC DNA]</scope>
    <source>
        <strain evidence="2">cv. Amiga</strain>
    </source>
</reference>
<protein>
    <submittedName>
        <fullName evidence="1">Uncharacterized protein</fullName>
    </submittedName>
</protein>
<evidence type="ECO:0000313" key="2">
    <source>
        <dbReference type="Proteomes" id="UP000447434"/>
    </source>
</evidence>
<organism evidence="1 2">
    <name type="scientific">Lupinus albus</name>
    <name type="common">White lupine</name>
    <name type="synonym">Lupinus termis</name>
    <dbReference type="NCBI Taxonomy" id="3870"/>
    <lineage>
        <taxon>Eukaryota</taxon>
        <taxon>Viridiplantae</taxon>
        <taxon>Streptophyta</taxon>
        <taxon>Embryophyta</taxon>
        <taxon>Tracheophyta</taxon>
        <taxon>Spermatophyta</taxon>
        <taxon>Magnoliopsida</taxon>
        <taxon>eudicotyledons</taxon>
        <taxon>Gunneridae</taxon>
        <taxon>Pentapetalae</taxon>
        <taxon>rosids</taxon>
        <taxon>fabids</taxon>
        <taxon>Fabales</taxon>
        <taxon>Fabaceae</taxon>
        <taxon>Papilionoideae</taxon>
        <taxon>50 kb inversion clade</taxon>
        <taxon>genistoids sensu lato</taxon>
        <taxon>core genistoids</taxon>
        <taxon>Genisteae</taxon>
        <taxon>Lupinus</taxon>
    </lineage>
</organism>
<comment type="caution">
    <text evidence="1">The sequence shown here is derived from an EMBL/GenBank/DDBJ whole genome shotgun (WGS) entry which is preliminary data.</text>
</comment>
<dbReference type="EMBL" id="WOCE01000014">
    <property type="protein sequence ID" value="KAE9599805.1"/>
    <property type="molecule type" value="Genomic_DNA"/>
</dbReference>
<accession>A0A6A4P9L0</accession>
<evidence type="ECO:0000313" key="1">
    <source>
        <dbReference type="EMBL" id="KAE9599805.1"/>
    </source>
</evidence>
<proteinExistence type="predicted"/>
<keyword evidence="2" id="KW-1185">Reference proteome</keyword>
<dbReference type="AlphaFoldDB" id="A0A6A4P9L0"/>
<name>A0A6A4P9L0_LUPAL</name>
<dbReference type="Proteomes" id="UP000447434">
    <property type="component" value="Chromosome 14"/>
</dbReference>
<sequence>MAHKTLTLANTQTSIQGQLLGGDCITIQGESRGGDCRRAIASILGYQISTSSLFGGALLVQLPSIDYCNIVRTKLS</sequence>
<gene>
    <name evidence="1" type="ORF">Lalb_Chr14g0366271</name>
</gene>